<evidence type="ECO:0000313" key="1">
    <source>
        <dbReference type="EMBL" id="KAA3756959.1"/>
    </source>
</evidence>
<proteinExistence type="predicted"/>
<dbReference type="InterPro" id="IPR022385">
    <property type="entry name" value="Rhs_assc_core"/>
</dbReference>
<comment type="caution">
    <text evidence="1">The sequence shown here is derived from an EMBL/GenBank/DDBJ whole genome shotgun (WGS) entry which is preliminary data.</text>
</comment>
<evidence type="ECO:0008006" key="3">
    <source>
        <dbReference type="Google" id="ProtNLM"/>
    </source>
</evidence>
<gene>
    <name evidence="1" type="ORF">F3F73_22985</name>
</gene>
<name>A0A7J4XC97_9BACE</name>
<reference evidence="1 2" key="1">
    <citation type="journal article" date="2019" name="Nat. Med.">
        <title>A library of human gut bacterial isolates paired with longitudinal multiomics data enables mechanistic microbiome research.</title>
        <authorList>
            <person name="Poyet M."/>
            <person name="Groussin M."/>
            <person name="Gibbons S.M."/>
            <person name="Avila-Pacheco J."/>
            <person name="Jiang X."/>
            <person name="Kearney S.M."/>
            <person name="Perrotta A.R."/>
            <person name="Berdy B."/>
            <person name="Zhao S."/>
            <person name="Lieberman T.D."/>
            <person name="Swanson P.K."/>
            <person name="Smith M."/>
            <person name="Roesemann S."/>
            <person name="Alexander J.E."/>
            <person name="Rich S.A."/>
            <person name="Livny J."/>
            <person name="Vlamakis H."/>
            <person name="Clish C."/>
            <person name="Bullock K."/>
            <person name="Deik A."/>
            <person name="Scott J."/>
            <person name="Pierce K.A."/>
            <person name="Xavier R.J."/>
            <person name="Alm E.J."/>
        </authorList>
    </citation>
    <scope>NUCLEOTIDE SEQUENCE [LARGE SCALE GENOMIC DNA]</scope>
    <source>
        <strain evidence="1 2">BIOML-A10</strain>
    </source>
</reference>
<dbReference type="AlphaFoldDB" id="A0A7J4XC97"/>
<dbReference type="EMBL" id="VWMK01000039">
    <property type="protein sequence ID" value="KAA3756959.1"/>
    <property type="molecule type" value="Genomic_DNA"/>
</dbReference>
<evidence type="ECO:0000313" key="2">
    <source>
        <dbReference type="Proteomes" id="UP000422221"/>
    </source>
</evidence>
<dbReference type="Gene3D" id="2.180.10.10">
    <property type="entry name" value="RHS repeat-associated core"/>
    <property type="match status" value="1"/>
</dbReference>
<protein>
    <recommendedName>
        <fullName evidence="3">RHS repeat-associated core domain-containing protein</fullName>
    </recommendedName>
</protein>
<dbReference type="GeneID" id="93115355"/>
<sequence length="304" mass="34904">MRCLSMDLVGLLSKLIHPSGVLFDRSTEKERQPYMFGGKELVSMHGLNEYDFTGRWQYSIIPSFTSMDPLCEKYYSVSPYVYCLDNPLKYVDPDGNQPRHIRPPVRRGYRNAGRPNPYVFYPRGIKPQSYVQTTNLSYTGNGLRQTMPIGPQTFLETVNTPGGNKVQMSSNNVIGNKITNWTEFSDAYIDFKKKLASIVTTVKYGEDGIVENNTELVISDPNLAIQQLDYENRAAKINENLGELDYEGKSLMEIIKMSAERKKIIEEKLGLSPKDLIMIEFIKNPETFRPMQQEKRILPEFNQR</sequence>
<organism evidence="1 2">
    <name type="scientific">Bacteroides salyersiae</name>
    <dbReference type="NCBI Taxonomy" id="291644"/>
    <lineage>
        <taxon>Bacteria</taxon>
        <taxon>Pseudomonadati</taxon>
        <taxon>Bacteroidota</taxon>
        <taxon>Bacteroidia</taxon>
        <taxon>Bacteroidales</taxon>
        <taxon>Bacteroidaceae</taxon>
        <taxon>Bacteroides</taxon>
    </lineage>
</organism>
<accession>A0A7J4XC97</accession>
<dbReference type="NCBIfam" id="TIGR03696">
    <property type="entry name" value="Rhs_assc_core"/>
    <property type="match status" value="1"/>
</dbReference>
<dbReference type="Proteomes" id="UP000422221">
    <property type="component" value="Unassembled WGS sequence"/>
</dbReference>
<dbReference type="RefSeq" id="WP_122282054.1">
    <property type="nucleotide sequence ID" value="NZ_CAXSTI010000018.1"/>
</dbReference>